<comment type="caution">
    <text evidence="1">The sequence shown here is derived from an EMBL/GenBank/DDBJ whole genome shotgun (WGS) entry which is preliminary data.</text>
</comment>
<keyword evidence="2" id="KW-1185">Reference proteome</keyword>
<protein>
    <submittedName>
        <fullName evidence="1">COP9 signalosome complex subunit 4</fullName>
    </submittedName>
</protein>
<proteinExistence type="predicted"/>
<organism evidence="1 2">
    <name type="scientific">Linderina macrospora</name>
    <dbReference type="NCBI Taxonomy" id="4868"/>
    <lineage>
        <taxon>Eukaryota</taxon>
        <taxon>Fungi</taxon>
        <taxon>Fungi incertae sedis</taxon>
        <taxon>Zoopagomycota</taxon>
        <taxon>Kickxellomycotina</taxon>
        <taxon>Kickxellomycetes</taxon>
        <taxon>Kickxellales</taxon>
        <taxon>Kickxellaceae</taxon>
        <taxon>Linderina</taxon>
    </lineage>
</organism>
<name>A0ACC1JAR4_9FUNG</name>
<dbReference type="Proteomes" id="UP001150603">
    <property type="component" value="Unassembled WGS sequence"/>
</dbReference>
<accession>A0ACC1JAR4</accession>
<sequence>MSRVQQLATNITELLNSEQTTEEGSPAIRQLLEHKLKMCGQAECEQKELLAGIADACLSPHVTTANARVTLMELVELLEKEGCELAAETKQATFQYILGKIQQRLSEFEDVIFNARIALSKVYQSEGEWTKAAAELQSLPFDQAQRSYDPEFRFEQYVTTMRLYLEADDPTMAMAALQRATPLLTLVKNKQHILMFQLSQARIFDSEHKYIEAANLYQTVAQSEELDANEKARFVGLAINCAVLSAAGPQRSQMLARLYRDKLASDLMTFTVLESMHLRRLIKPKDLEHFEEGLAQHQKAVLGDGKTTILSRAVREHNMFVLSSLYSNI</sequence>
<gene>
    <name evidence="1" type="primary">COPS4</name>
    <name evidence="1" type="ORF">FBU59_002676</name>
</gene>
<feature type="non-terminal residue" evidence="1">
    <location>
        <position position="329"/>
    </location>
</feature>
<evidence type="ECO:0000313" key="2">
    <source>
        <dbReference type="Proteomes" id="UP001150603"/>
    </source>
</evidence>
<evidence type="ECO:0000313" key="1">
    <source>
        <dbReference type="EMBL" id="KAJ1944166.1"/>
    </source>
</evidence>
<dbReference type="EMBL" id="JANBPW010001523">
    <property type="protein sequence ID" value="KAJ1944166.1"/>
    <property type="molecule type" value="Genomic_DNA"/>
</dbReference>
<reference evidence="1" key="1">
    <citation type="submission" date="2022-07" db="EMBL/GenBank/DDBJ databases">
        <title>Phylogenomic reconstructions and comparative analyses of Kickxellomycotina fungi.</title>
        <authorList>
            <person name="Reynolds N.K."/>
            <person name="Stajich J.E."/>
            <person name="Barry K."/>
            <person name="Grigoriev I.V."/>
            <person name="Crous P."/>
            <person name="Smith M.E."/>
        </authorList>
    </citation>
    <scope>NUCLEOTIDE SEQUENCE</scope>
    <source>
        <strain evidence="1">NRRL 5244</strain>
    </source>
</reference>